<reference evidence="9" key="1">
    <citation type="journal article" date="2019" name="Int. J. Syst. Evol. Microbiol.">
        <title>The Global Catalogue of Microorganisms (GCM) 10K type strain sequencing project: providing services to taxonomists for standard genome sequencing and annotation.</title>
        <authorList>
            <consortium name="The Broad Institute Genomics Platform"/>
            <consortium name="The Broad Institute Genome Sequencing Center for Infectious Disease"/>
            <person name="Wu L."/>
            <person name="Ma J."/>
        </authorList>
    </citation>
    <scope>NUCLEOTIDE SEQUENCE [LARGE SCALE GENOMIC DNA]</scope>
    <source>
        <strain evidence="9">CCUG 54356</strain>
    </source>
</reference>
<dbReference type="PANTHER" id="PTHR34597:SF3">
    <property type="entry name" value="OUTER MEMBRANE TRANSPORTER CDIB"/>
    <property type="match status" value="1"/>
</dbReference>
<feature type="region of interest" description="Disordered" evidence="4">
    <location>
        <begin position="53"/>
        <end position="75"/>
    </location>
</feature>
<feature type="signal peptide" evidence="5">
    <location>
        <begin position="1"/>
        <end position="25"/>
    </location>
</feature>
<evidence type="ECO:0000313" key="9">
    <source>
        <dbReference type="Proteomes" id="UP001597264"/>
    </source>
</evidence>
<dbReference type="PANTHER" id="PTHR34597">
    <property type="entry name" value="SLR1661 PROTEIN"/>
    <property type="match status" value="1"/>
</dbReference>
<keyword evidence="5" id="KW-0732">Signal</keyword>
<keyword evidence="2" id="KW-0812">Transmembrane</keyword>
<protein>
    <submittedName>
        <fullName evidence="8">ShlB/FhaC/HecB family hemolysin secretion/activation protein</fullName>
    </submittedName>
</protein>
<proteinExistence type="predicted"/>
<dbReference type="Pfam" id="PF08479">
    <property type="entry name" value="POTRA_2"/>
    <property type="match status" value="1"/>
</dbReference>
<gene>
    <name evidence="8" type="ORF">ACFQ2X_04330</name>
</gene>
<dbReference type="Gene3D" id="3.10.20.310">
    <property type="entry name" value="membrane protein fhac"/>
    <property type="match status" value="1"/>
</dbReference>
<dbReference type="InterPro" id="IPR005565">
    <property type="entry name" value="Hemolysn_activator_HlyB_C"/>
</dbReference>
<feature type="compositionally biased region" description="Basic and acidic residues" evidence="4">
    <location>
        <begin position="56"/>
        <end position="65"/>
    </location>
</feature>
<evidence type="ECO:0000256" key="1">
    <source>
        <dbReference type="ARBA" id="ARBA00022452"/>
    </source>
</evidence>
<name>A0ABW3U8L0_9GAMM</name>
<evidence type="ECO:0000256" key="2">
    <source>
        <dbReference type="ARBA" id="ARBA00022692"/>
    </source>
</evidence>
<keyword evidence="3" id="KW-0998">Cell outer membrane</keyword>
<dbReference type="EMBL" id="JBHTLR010000005">
    <property type="protein sequence ID" value="MFD1215816.1"/>
    <property type="molecule type" value="Genomic_DNA"/>
</dbReference>
<evidence type="ECO:0000259" key="6">
    <source>
        <dbReference type="Pfam" id="PF03865"/>
    </source>
</evidence>
<sequence length="658" mass="73321">MFTPIKNRLAVAGAGLMLLSTSAIAVDDESSFRSRVRSAFEQDVPTINDSDLTSEFEQRTRREDPNLDTDIPVVSQRGQGPRITVKAFRFHRLKEYPEFGITREAVESRAEALRIKFMKDDQRLASGYTAEELEELALLLDGMGVRYDTEDMGPAHLRKLSETIDQQNAKRGISYGDLEEIAAELTRFYRKQGLFLAQVQIPAQEVENGIVTLSVQEGLLGQIVAEDNQNYSQKQLAQPFERKLGELVNHRDIEEGLYLLNDLPALNVTGYFSPGENPGETKLNLKVRDESSWHMTSRLDNHGSLYTGDQRAFTSFNWLNPLGIGDALTISYLKSSNIEADESDFGSDLGQFRYSLPLFGPRTRLEFSADYNEFNLYNKDDPGDIVNLLQINGVNESYAVSVDHKFRRSRDLNISGSFSLTDKKSELEARIPLPNPGDHVYGSEIGFYIDGLSSSGVSMLNVLNTKFQYGEFQNAVDPARGDDFWKFAADSSSLFFLPLPGIEAQSRLIVKSRWQYSKTSLPGFEQFSLGGANGVRAFGVRDFSGDQAGMLSTEWYLPLPDTRVFGNRLNDLIQVALIADAGYGTVVNYEQSGEKDGETIQNDWAALSGAGFLFKFSWADAFSSEVSVAWPTMSKSSIEGTGDDADNPAVYAGFTYFF</sequence>
<dbReference type="InterPro" id="IPR013686">
    <property type="entry name" value="Polypept-transport_assoc_ShlB"/>
</dbReference>
<evidence type="ECO:0000256" key="4">
    <source>
        <dbReference type="SAM" id="MobiDB-lite"/>
    </source>
</evidence>
<keyword evidence="1" id="KW-0472">Membrane</keyword>
<organism evidence="8 9">
    <name type="scientific">Microbulbifer celer</name>
    <dbReference type="NCBI Taxonomy" id="435905"/>
    <lineage>
        <taxon>Bacteria</taxon>
        <taxon>Pseudomonadati</taxon>
        <taxon>Pseudomonadota</taxon>
        <taxon>Gammaproteobacteria</taxon>
        <taxon>Cellvibrionales</taxon>
        <taxon>Microbulbiferaceae</taxon>
        <taxon>Microbulbifer</taxon>
    </lineage>
</organism>
<dbReference type="Proteomes" id="UP001597264">
    <property type="component" value="Unassembled WGS sequence"/>
</dbReference>
<accession>A0ABW3U8L0</accession>
<evidence type="ECO:0000256" key="3">
    <source>
        <dbReference type="ARBA" id="ARBA00023237"/>
    </source>
</evidence>
<feature type="domain" description="Polypeptide-transport-associated ShlB-type" evidence="7">
    <location>
        <begin position="166"/>
        <end position="218"/>
    </location>
</feature>
<dbReference type="Gene3D" id="2.40.160.50">
    <property type="entry name" value="membrane protein fhac: a member of the omp85/tpsb transporter family"/>
    <property type="match status" value="1"/>
</dbReference>
<comment type="caution">
    <text evidence="8">The sequence shown here is derived from an EMBL/GenBank/DDBJ whole genome shotgun (WGS) entry which is preliminary data.</text>
</comment>
<keyword evidence="9" id="KW-1185">Reference proteome</keyword>
<feature type="domain" description="Haemolysin activator HlyB C-terminal" evidence="6">
    <location>
        <begin position="279"/>
        <end position="588"/>
    </location>
</feature>
<dbReference type="Pfam" id="PF03865">
    <property type="entry name" value="ShlB"/>
    <property type="match status" value="1"/>
</dbReference>
<evidence type="ECO:0000313" key="8">
    <source>
        <dbReference type="EMBL" id="MFD1215816.1"/>
    </source>
</evidence>
<keyword evidence="1" id="KW-1134">Transmembrane beta strand</keyword>
<dbReference type="InterPro" id="IPR051544">
    <property type="entry name" value="TPS_OM_transporter"/>
</dbReference>
<evidence type="ECO:0000259" key="7">
    <source>
        <dbReference type="Pfam" id="PF08479"/>
    </source>
</evidence>
<feature type="chain" id="PRO_5046518942" evidence="5">
    <location>
        <begin position="26"/>
        <end position="658"/>
    </location>
</feature>
<evidence type="ECO:0000256" key="5">
    <source>
        <dbReference type="SAM" id="SignalP"/>
    </source>
</evidence>
<dbReference type="RefSeq" id="WP_230436433.1">
    <property type="nucleotide sequence ID" value="NZ_CP087715.1"/>
</dbReference>